<accession>A0ABT0DUU3</accession>
<organism evidence="1 2">
    <name type="scientific">Sphingobium agri</name>
    <dbReference type="NCBI Taxonomy" id="2933566"/>
    <lineage>
        <taxon>Bacteria</taxon>
        <taxon>Pseudomonadati</taxon>
        <taxon>Pseudomonadota</taxon>
        <taxon>Alphaproteobacteria</taxon>
        <taxon>Sphingomonadales</taxon>
        <taxon>Sphingomonadaceae</taxon>
        <taxon>Sphingobium</taxon>
    </lineage>
</organism>
<dbReference type="RefSeq" id="WP_247230544.1">
    <property type="nucleotide sequence ID" value="NZ_JALKHS010000006.1"/>
</dbReference>
<evidence type="ECO:0008006" key="3">
    <source>
        <dbReference type="Google" id="ProtNLM"/>
    </source>
</evidence>
<dbReference type="EMBL" id="JALKHS010000006">
    <property type="protein sequence ID" value="MCK0530885.1"/>
    <property type="molecule type" value="Genomic_DNA"/>
</dbReference>
<dbReference type="InterPro" id="IPR043148">
    <property type="entry name" value="TagF_C"/>
</dbReference>
<sequence length="405" mass="45912">MRASPPENRIPPGSLLFLFNHDATHQLAHTAGILKVLALRDVDRPIVCAYGTSAIAQRLRSMLGEEAAERIGWFDLSLPRPGLLTRLINRIAPAERLKRLTHHAGELRNAALIVSPERTCLHLKRQWKEDGPQFIFVPHGAGDRSVTYHPDMSGFDAMLVSGRKVADEMIRHGLASPETVAIIGYPKFDLIDRQATRKFFENDRPTFLYNPHFDPHLSSWYDHGPALIDWFAFGPGQAYNLVFAPHIMLFRKKLHISPEYRVARRRPDLNPQWRQSANIRIDIDSEALTDMSYTLSADAYIGDVSSQIYEFLIRPRPAFFIDTHSRADEGALPYLSWSAGDVVRSAAPLFPLLPHFEERGRLYQARQEEIFDYTMSRSTRPSSVRGADAILSWLANGYFAPDEAA</sequence>
<dbReference type="Proteomes" id="UP001203512">
    <property type="component" value="Unassembled WGS sequence"/>
</dbReference>
<protein>
    <recommendedName>
        <fullName evidence="3">Glycerophosphotransferase</fullName>
    </recommendedName>
</protein>
<proteinExistence type="predicted"/>
<evidence type="ECO:0000313" key="1">
    <source>
        <dbReference type="EMBL" id="MCK0530885.1"/>
    </source>
</evidence>
<comment type="caution">
    <text evidence="1">The sequence shown here is derived from an EMBL/GenBank/DDBJ whole genome shotgun (WGS) entry which is preliminary data.</text>
</comment>
<keyword evidence="2" id="KW-1185">Reference proteome</keyword>
<gene>
    <name evidence="1" type="ORF">MU848_04730</name>
</gene>
<dbReference type="Gene3D" id="3.40.50.12580">
    <property type="match status" value="1"/>
</dbReference>
<evidence type="ECO:0000313" key="2">
    <source>
        <dbReference type="Proteomes" id="UP001203512"/>
    </source>
</evidence>
<reference evidence="1 2" key="1">
    <citation type="submission" date="2022-04" db="EMBL/GenBank/DDBJ databases">
        <authorList>
            <person name="Huq M.A."/>
        </authorList>
    </citation>
    <scope>NUCLEOTIDE SEQUENCE [LARGE SCALE GENOMIC DNA]</scope>
    <source>
        <strain evidence="1 2">MAH-33</strain>
    </source>
</reference>
<name>A0ABT0DUU3_9SPHN</name>